<dbReference type="InterPro" id="IPR036388">
    <property type="entry name" value="WH-like_DNA-bd_sf"/>
</dbReference>
<comment type="caution">
    <text evidence="5">The sequence shown here is derived from an EMBL/GenBank/DDBJ whole genome shotgun (WGS) entry which is preliminary data.</text>
</comment>
<feature type="domain" description="HTH marR-type" evidence="4">
    <location>
        <begin position="1"/>
        <end position="133"/>
    </location>
</feature>
<dbReference type="Pfam" id="PF12802">
    <property type="entry name" value="MarR_2"/>
    <property type="match status" value="1"/>
</dbReference>
<keyword evidence="1" id="KW-0805">Transcription regulation</keyword>
<evidence type="ECO:0000256" key="1">
    <source>
        <dbReference type="ARBA" id="ARBA00023015"/>
    </source>
</evidence>
<organism evidence="5 6">
    <name type="scientific">Gemelliphila asaccharolytica</name>
    <dbReference type="NCBI Taxonomy" id="502393"/>
    <lineage>
        <taxon>Bacteria</taxon>
        <taxon>Bacillati</taxon>
        <taxon>Bacillota</taxon>
        <taxon>Bacilli</taxon>
        <taxon>Bacillales</taxon>
        <taxon>Gemellaceae</taxon>
        <taxon>Gemelliphila</taxon>
    </lineage>
</organism>
<dbReference type="PROSITE" id="PS50995">
    <property type="entry name" value="HTH_MARR_2"/>
    <property type="match status" value="1"/>
</dbReference>
<evidence type="ECO:0000313" key="5">
    <source>
        <dbReference type="EMBL" id="KXB58826.1"/>
    </source>
</evidence>
<evidence type="ECO:0000259" key="4">
    <source>
        <dbReference type="PROSITE" id="PS50995"/>
    </source>
</evidence>
<accession>A0ABR5TN66</accession>
<dbReference type="SUPFAM" id="SSF46785">
    <property type="entry name" value="Winged helix' DNA-binding domain"/>
    <property type="match status" value="1"/>
</dbReference>
<name>A0ABR5TN66_9BACL</name>
<sequence length="141" mass="16833">MDFWDKHKTITNFYEKLTKEICNKNNITQMEYNILMFLYNNPECKTASGIIEKRKSTKSHVSNSLKNLEKNKLIIRKQKCNNKKYIEIFLLEKSKVIINEGKNLQKKFINNLFEGISSDEMIIFKNIFYKICENADKHLKK</sequence>
<keyword evidence="6" id="KW-1185">Reference proteome</keyword>
<evidence type="ECO:0000256" key="3">
    <source>
        <dbReference type="ARBA" id="ARBA00023163"/>
    </source>
</evidence>
<dbReference type="RefSeq" id="WP_066128836.1">
    <property type="nucleotide sequence ID" value="NZ_KQ959858.1"/>
</dbReference>
<protein>
    <submittedName>
        <fullName evidence="5">Transcriptional regulator, MarR family</fullName>
    </submittedName>
</protein>
<keyword evidence="2" id="KW-0238">DNA-binding</keyword>
<evidence type="ECO:0000313" key="6">
    <source>
        <dbReference type="Proteomes" id="UP000070467"/>
    </source>
</evidence>
<evidence type="ECO:0000256" key="2">
    <source>
        <dbReference type="ARBA" id="ARBA00023125"/>
    </source>
</evidence>
<dbReference type="InterPro" id="IPR000835">
    <property type="entry name" value="HTH_MarR-typ"/>
</dbReference>
<dbReference type="SMART" id="SM00347">
    <property type="entry name" value="HTH_MARR"/>
    <property type="match status" value="1"/>
</dbReference>
<gene>
    <name evidence="5" type="ORF">HMPREF1871_00218</name>
</gene>
<reference evidence="5 6" key="1">
    <citation type="submission" date="2016-01" db="EMBL/GenBank/DDBJ databases">
        <authorList>
            <person name="Mitreva M."/>
            <person name="Pepin K.H."/>
            <person name="Mihindukulasuriya K.A."/>
            <person name="Fulton R."/>
            <person name="Fronick C."/>
            <person name="O'Laughlin M."/>
            <person name="Miner T."/>
            <person name="Herter B."/>
            <person name="Rosa B.A."/>
            <person name="Cordes M."/>
            <person name="Tomlinson C."/>
            <person name="Wollam A."/>
            <person name="Palsikar V.B."/>
            <person name="Mardis E.R."/>
            <person name="Wilson R.K."/>
        </authorList>
    </citation>
    <scope>NUCLEOTIDE SEQUENCE [LARGE SCALE GENOMIC DNA]</scope>
    <source>
        <strain evidence="5 6">KA00071</strain>
    </source>
</reference>
<dbReference type="Proteomes" id="UP000070467">
    <property type="component" value="Unassembled WGS sequence"/>
</dbReference>
<proteinExistence type="predicted"/>
<dbReference type="PANTHER" id="PTHR42756:SF1">
    <property type="entry name" value="TRANSCRIPTIONAL REPRESSOR OF EMRAB OPERON"/>
    <property type="match status" value="1"/>
</dbReference>
<dbReference type="InterPro" id="IPR036390">
    <property type="entry name" value="WH_DNA-bd_sf"/>
</dbReference>
<keyword evidence="3" id="KW-0804">Transcription</keyword>
<dbReference type="Gene3D" id="1.10.10.10">
    <property type="entry name" value="Winged helix-like DNA-binding domain superfamily/Winged helix DNA-binding domain"/>
    <property type="match status" value="1"/>
</dbReference>
<dbReference type="PANTHER" id="PTHR42756">
    <property type="entry name" value="TRANSCRIPTIONAL REGULATOR, MARR"/>
    <property type="match status" value="1"/>
</dbReference>
<dbReference type="EMBL" id="LSDB01000005">
    <property type="protein sequence ID" value="KXB58826.1"/>
    <property type="molecule type" value="Genomic_DNA"/>
</dbReference>